<evidence type="ECO:0000313" key="5">
    <source>
        <dbReference type="Proteomes" id="UP000266262"/>
    </source>
</evidence>
<dbReference type="Pfam" id="PF00892">
    <property type="entry name" value="EamA"/>
    <property type="match status" value="1"/>
</dbReference>
<gene>
    <name evidence="4" type="ORF">DX915_04180</name>
</gene>
<dbReference type="InterPro" id="IPR000620">
    <property type="entry name" value="EamA_dom"/>
</dbReference>
<keyword evidence="2" id="KW-0472">Membrane</keyword>
<feature type="transmembrane region" description="Helical" evidence="2">
    <location>
        <begin position="111"/>
        <end position="129"/>
    </location>
</feature>
<comment type="similarity">
    <text evidence="1">Belongs to the EamA transporter family.</text>
</comment>
<evidence type="ECO:0000256" key="1">
    <source>
        <dbReference type="ARBA" id="ARBA00007362"/>
    </source>
</evidence>
<protein>
    <recommendedName>
        <fullName evidence="3">EamA domain-containing protein</fullName>
    </recommendedName>
</protein>
<reference evidence="4 5" key="1">
    <citation type="submission" date="2018-08" db="EMBL/GenBank/DDBJ databases">
        <title>Draft genome sequence of Dialister pneumosintes KCOM 1685.</title>
        <authorList>
            <person name="Kook J.-K."/>
            <person name="Park S.-N."/>
            <person name="Lim Y.K."/>
        </authorList>
    </citation>
    <scope>NUCLEOTIDE SEQUENCE [LARGE SCALE GENOMIC DNA]</scope>
    <source>
        <strain evidence="4 5">KCOM 1685</strain>
    </source>
</reference>
<evidence type="ECO:0000313" key="4">
    <source>
        <dbReference type="EMBL" id="RID94705.1"/>
    </source>
</evidence>
<keyword evidence="2" id="KW-1133">Transmembrane helix</keyword>
<sequence length="153" mass="16916">MYSCFLLMGDIRNMFMSVFSLLLVLFAGIGYHLVSRKIPETGNHFFGVGMAYIVGFFVCMILFLFTKESSLNTELGQISWHYLLLGIMVPGIEIGFIAMYHSGWKVSKAALTADVLVTSILVLAGVLLFSEQLSWINILGVLSCFSGVILLES</sequence>
<feature type="transmembrane region" description="Helical" evidence="2">
    <location>
        <begin position="46"/>
        <end position="66"/>
    </location>
</feature>
<organism evidence="4 5">
    <name type="scientific">Dialister pneumosintes</name>
    <dbReference type="NCBI Taxonomy" id="39950"/>
    <lineage>
        <taxon>Bacteria</taxon>
        <taxon>Bacillati</taxon>
        <taxon>Bacillota</taxon>
        <taxon>Negativicutes</taxon>
        <taxon>Veillonellales</taxon>
        <taxon>Veillonellaceae</taxon>
        <taxon>Dialister</taxon>
    </lineage>
</organism>
<comment type="caution">
    <text evidence="4">The sequence shown here is derived from an EMBL/GenBank/DDBJ whole genome shotgun (WGS) entry which is preliminary data.</text>
</comment>
<feature type="transmembrane region" description="Helical" evidence="2">
    <location>
        <begin position="15"/>
        <end position="34"/>
    </location>
</feature>
<accession>A0ABX9MAK4</accession>
<dbReference type="Proteomes" id="UP000266262">
    <property type="component" value="Unassembled WGS sequence"/>
</dbReference>
<feature type="domain" description="EamA" evidence="3">
    <location>
        <begin position="18"/>
        <end position="151"/>
    </location>
</feature>
<dbReference type="EMBL" id="QWKU01000001">
    <property type="protein sequence ID" value="RID94705.1"/>
    <property type="molecule type" value="Genomic_DNA"/>
</dbReference>
<keyword evidence="2" id="KW-0812">Transmembrane</keyword>
<evidence type="ECO:0000256" key="2">
    <source>
        <dbReference type="SAM" id="Phobius"/>
    </source>
</evidence>
<keyword evidence="5" id="KW-1185">Reference proteome</keyword>
<proteinExistence type="inferred from homology"/>
<feature type="transmembrane region" description="Helical" evidence="2">
    <location>
        <begin position="135"/>
        <end position="151"/>
    </location>
</feature>
<name>A0ABX9MAK4_9FIRM</name>
<feature type="transmembrane region" description="Helical" evidence="2">
    <location>
        <begin position="78"/>
        <end position="99"/>
    </location>
</feature>
<evidence type="ECO:0000259" key="3">
    <source>
        <dbReference type="Pfam" id="PF00892"/>
    </source>
</evidence>